<organism evidence="1 2">
    <name type="scientific">Phaeovulum veldkampii DSM 11550</name>
    <dbReference type="NCBI Taxonomy" id="1185920"/>
    <lineage>
        <taxon>Bacteria</taxon>
        <taxon>Pseudomonadati</taxon>
        <taxon>Pseudomonadota</taxon>
        <taxon>Alphaproteobacteria</taxon>
        <taxon>Rhodobacterales</taxon>
        <taxon>Paracoccaceae</taxon>
        <taxon>Phaeovulum</taxon>
    </lineage>
</organism>
<proteinExistence type="predicted"/>
<dbReference type="AlphaFoldDB" id="A0A2T4JLK5"/>
<evidence type="ECO:0000313" key="1">
    <source>
        <dbReference type="EMBL" id="PTE18743.1"/>
    </source>
</evidence>
<keyword evidence="1" id="KW-0969">Cilium</keyword>
<dbReference type="RefSeq" id="WP_107323763.1">
    <property type="nucleotide sequence ID" value="NZ_NHSP01000062.1"/>
</dbReference>
<dbReference type="Proteomes" id="UP000241899">
    <property type="component" value="Unassembled WGS sequence"/>
</dbReference>
<keyword evidence="1" id="KW-0282">Flagellum</keyword>
<accession>A0A2T4JLK5</accession>
<name>A0A2T4JLK5_9RHOB</name>
<dbReference type="EMBL" id="PZKF01000004">
    <property type="protein sequence ID" value="PTE18743.1"/>
    <property type="molecule type" value="Genomic_DNA"/>
</dbReference>
<sequence>MGKLIPVLMALIGLGAGVGGGLVLRPDAEAKSHEAPDKPETGAAVKEYVKMNNQFVIPVVESGRVASLVILSLSLEVGIGGTEQVYKMEPKLRDSFLQVLFNHANVGGFRGAFTDTNTLDILRYALQEAGQKVMGETLSDVLIVDIVRQDSP</sequence>
<keyword evidence="2" id="KW-1185">Reference proteome</keyword>
<evidence type="ECO:0000313" key="2">
    <source>
        <dbReference type="Proteomes" id="UP000241899"/>
    </source>
</evidence>
<gene>
    <name evidence="1" type="ORF">C5F46_02360</name>
</gene>
<dbReference type="OrthoDB" id="7864548at2"/>
<keyword evidence="1" id="KW-0966">Cell projection</keyword>
<comment type="caution">
    <text evidence="1">The sequence shown here is derived from an EMBL/GenBank/DDBJ whole genome shotgun (WGS) entry which is preliminary data.</text>
</comment>
<protein>
    <submittedName>
        <fullName evidence="1">Flagellar basal body-associated protein FliL</fullName>
    </submittedName>
</protein>
<reference evidence="1 2" key="1">
    <citation type="submission" date="2018-03" db="EMBL/GenBank/DDBJ databases">
        <title>Rhodobacter veldkampii.</title>
        <authorList>
            <person name="Meyer T.E."/>
            <person name="Miller S."/>
            <person name="Lodha T."/>
            <person name="Gandham S."/>
            <person name="Chintalapati S."/>
            <person name="Chintalapati V.R."/>
        </authorList>
    </citation>
    <scope>NUCLEOTIDE SEQUENCE [LARGE SCALE GENOMIC DNA]</scope>
    <source>
        <strain evidence="1 2">DSM 11550</strain>
    </source>
</reference>